<organism evidence="4 5">
    <name type="scientific">Streptomyces olivaceus</name>
    <dbReference type="NCBI Taxonomy" id="47716"/>
    <lineage>
        <taxon>Bacteria</taxon>
        <taxon>Bacillati</taxon>
        <taxon>Actinomycetota</taxon>
        <taxon>Actinomycetes</taxon>
        <taxon>Kitasatosporales</taxon>
        <taxon>Streptomycetaceae</taxon>
        <taxon>Streptomyces</taxon>
    </lineage>
</organism>
<dbReference type="InterPro" id="IPR001227">
    <property type="entry name" value="Ac_transferase_dom_sf"/>
</dbReference>
<dbReference type="InterPro" id="IPR050091">
    <property type="entry name" value="PKS_NRPS_Biosynth_Enz"/>
</dbReference>
<keyword evidence="1" id="KW-0596">Phosphopantetheine</keyword>
<comment type="caution">
    <text evidence="4">The sequence shown here is derived from an EMBL/GenBank/DDBJ whole genome shotgun (WGS) entry which is preliminary data.</text>
</comment>
<feature type="domain" description="Malonyl-CoA:ACP transacylase (MAT)" evidence="3">
    <location>
        <begin position="1"/>
        <end position="243"/>
    </location>
</feature>
<evidence type="ECO:0000256" key="2">
    <source>
        <dbReference type="ARBA" id="ARBA00022553"/>
    </source>
</evidence>
<feature type="non-terminal residue" evidence="4">
    <location>
        <position position="289"/>
    </location>
</feature>
<keyword evidence="4" id="KW-0808">Transferase</keyword>
<reference evidence="4 5" key="1">
    <citation type="submission" date="2021-06" db="EMBL/GenBank/DDBJ databases">
        <title>Ecological speciation of a Streptomyces species isolated from different habitats and geographic origins.</title>
        <authorList>
            <person name="Wang J."/>
        </authorList>
    </citation>
    <scope>NUCLEOTIDE SEQUENCE [LARGE SCALE GENOMIC DNA]</scope>
    <source>
        <strain evidence="4 5">FXJ8.012</strain>
    </source>
</reference>
<dbReference type="SUPFAM" id="SSF55048">
    <property type="entry name" value="Probable ACP-binding domain of malonyl-CoA ACP transacylase"/>
    <property type="match status" value="1"/>
</dbReference>
<keyword evidence="4" id="KW-0012">Acyltransferase</keyword>
<feature type="non-terminal residue" evidence="4">
    <location>
        <position position="1"/>
    </location>
</feature>
<sequence length="289" mass="31878">EPDTPDPHRVDVLQPTLFALMIALARTWQHHGTTPDAVIGHSQGEIAAAHIAGALTLDDAAKTIALRSQAIHHHTHTGTMAHIPLPAHHITPTPNISIAAINSPTHTIISGDTHTITQLTTHYQQQGINAKTIPVNYASHSHHIEPLKQHLLTTLNTLNPQPPTTPIHSTTHPHTTPTHNAHYWYDNLRNTVQFHPAITTLLNTGHTHYIEISPHPVLTTPLTQTIETTTTHATTTHTLQRHHGNHTQLLTALTTAHNHGTPINPTTLHPPGPHTPLPTYPFQHHHYWL</sequence>
<keyword evidence="5" id="KW-1185">Reference proteome</keyword>
<dbReference type="SUPFAM" id="SSF52151">
    <property type="entry name" value="FabD/lysophospholipase-like"/>
    <property type="match status" value="1"/>
</dbReference>
<dbReference type="GO" id="GO:0016746">
    <property type="term" value="F:acyltransferase activity"/>
    <property type="evidence" value="ECO:0007669"/>
    <property type="project" value="UniProtKB-KW"/>
</dbReference>
<gene>
    <name evidence="4" type="ORF">KVH32_36495</name>
</gene>
<evidence type="ECO:0000256" key="1">
    <source>
        <dbReference type="ARBA" id="ARBA00022450"/>
    </source>
</evidence>
<protein>
    <submittedName>
        <fullName evidence="4">Acyltransferase domain-containing protein</fullName>
    </submittedName>
</protein>
<name>A0ABS7WF33_STROV</name>
<dbReference type="InterPro" id="IPR014043">
    <property type="entry name" value="Acyl_transferase_dom"/>
</dbReference>
<dbReference type="SMART" id="SM00827">
    <property type="entry name" value="PKS_AT"/>
    <property type="match status" value="1"/>
</dbReference>
<accession>A0ABS7WF33</accession>
<dbReference type="EMBL" id="JAHSTP010000054">
    <property type="protein sequence ID" value="MBZ6156576.1"/>
    <property type="molecule type" value="Genomic_DNA"/>
</dbReference>
<dbReference type="InterPro" id="IPR016035">
    <property type="entry name" value="Acyl_Trfase/lysoPLipase"/>
</dbReference>
<dbReference type="Gene3D" id="3.40.366.10">
    <property type="entry name" value="Malonyl-Coenzyme A Acyl Carrier Protein, domain 2"/>
    <property type="match status" value="1"/>
</dbReference>
<keyword evidence="2" id="KW-0597">Phosphoprotein</keyword>
<proteinExistence type="predicted"/>
<dbReference type="RefSeq" id="WP_224288006.1">
    <property type="nucleotide sequence ID" value="NZ_JAHSSX010000067.1"/>
</dbReference>
<dbReference type="Proteomes" id="UP000758701">
    <property type="component" value="Unassembled WGS sequence"/>
</dbReference>
<dbReference type="PANTHER" id="PTHR43775">
    <property type="entry name" value="FATTY ACID SYNTHASE"/>
    <property type="match status" value="1"/>
</dbReference>
<dbReference type="Gene3D" id="3.30.70.3290">
    <property type="match status" value="1"/>
</dbReference>
<dbReference type="Pfam" id="PF00698">
    <property type="entry name" value="Acyl_transf_1"/>
    <property type="match status" value="1"/>
</dbReference>
<evidence type="ECO:0000259" key="3">
    <source>
        <dbReference type="SMART" id="SM00827"/>
    </source>
</evidence>
<evidence type="ECO:0000313" key="5">
    <source>
        <dbReference type="Proteomes" id="UP000758701"/>
    </source>
</evidence>
<dbReference type="InterPro" id="IPR016036">
    <property type="entry name" value="Malonyl_transacylase_ACP-bd"/>
</dbReference>
<dbReference type="PANTHER" id="PTHR43775:SF37">
    <property type="entry name" value="SI:DKEY-61P9.11"/>
    <property type="match status" value="1"/>
</dbReference>
<evidence type="ECO:0000313" key="4">
    <source>
        <dbReference type="EMBL" id="MBZ6156576.1"/>
    </source>
</evidence>